<sequence length="442" mass="49398">MASKSRGFKALVEQFSAITGASEEVGQQLLDVCNGNLEMAIGMHLEGGSEGPEVNDNVQDNNQASTSSVAVETPQDEENLAAGKPATKKKTLEDLFRPPIDIMHRGTFNTARETGQSHCKWLLVNVQNVQEFSCQQLNRDVWSNSVVKSIILEHFVFWQVYHDSDEGQKYIQFYEVSEYPYVAILDPRTGEKLAEWHRLDNINFCDLVTEFLAQHPIFDNEGLSPPKKRVDSIVDASEDSQLEAAIAASLAETTSPKMENKEKKKKLREVIIDSESEHSEDLSDLESETFHSINGSSSESECSDNETNSRGTSPRCSPVKKPQKNGNANCSIADKQDSLSIDINKMATRNNVNSPEKDKHNNHNNVEKCKDDKDDDKNIDNVIMSDNDSIVSYDEEEEDIVEENKDGEDDDDDDDGPKTNLMVRFPDGKRKQVSLSASAKLM</sequence>
<keyword evidence="3" id="KW-1185">Reference proteome</keyword>
<evidence type="ECO:0000256" key="1">
    <source>
        <dbReference type="SAM" id="MobiDB-lite"/>
    </source>
</evidence>
<evidence type="ECO:0000313" key="3">
    <source>
        <dbReference type="Proteomes" id="UP000694865"/>
    </source>
</evidence>
<feature type="compositionally biased region" description="Polar residues" evidence="1">
    <location>
        <begin position="56"/>
        <end position="70"/>
    </location>
</feature>
<organism evidence="3 4">
    <name type="scientific">Saccoglossus kowalevskii</name>
    <name type="common">Acorn worm</name>
    <dbReference type="NCBI Taxonomy" id="10224"/>
    <lineage>
        <taxon>Eukaryota</taxon>
        <taxon>Metazoa</taxon>
        <taxon>Hemichordata</taxon>
        <taxon>Enteropneusta</taxon>
        <taxon>Harrimaniidae</taxon>
        <taxon>Saccoglossus</taxon>
    </lineage>
</organism>
<protein>
    <submittedName>
        <fullName evidence="4">UBX domain-containing protein 7-like</fullName>
    </submittedName>
</protein>
<evidence type="ECO:0000313" key="4">
    <source>
        <dbReference type="RefSeq" id="XP_006823437.1"/>
    </source>
</evidence>
<name>A0ABM0MTU6_SACKO</name>
<dbReference type="Pfam" id="PF13899">
    <property type="entry name" value="Thioredoxin_7"/>
    <property type="match status" value="1"/>
</dbReference>
<feature type="region of interest" description="Disordered" evidence="1">
    <location>
        <begin position="46"/>
        <end position="79"/>
    </location>
</feature>
<dbReference type="SUPFAM" id="SSF46934">
    <property type="entry name" value="UBA-like"/>
    <property type="match status" value="1"/>
</dbReference>
<dbReference type="CDD" id="cd02958">
    <property type="entry name" value="UAS"/>
    <property type="match status" value="1"/>
</dbReference>
<dbReference type="Proteomes" id="UP000694865">
    <property type="component" value="Unplaced"/>
</dbReference>
<dbReference type="Gene3D" id="1.10.8.10">
    <property type="entry name" value="DNA helicase RuvA subunit, C-terminal domain"/>
    <property type="match status" value="1"/>
</dbReference>
<dbReference type="CDD" id="cd14345">
    <property type="entry name" value="UBA_UBXD7"/>
    <property type="match status" value="1"/>
</dbReference>
<dbReference type="InterPro" id="IPR006577">
    <property type="entry name" value="UAS"/>
</dbReference>
<dbReference type="InterPro" id="IPR050730">
    <property type="entry name" value="UBX_domain-protein"/>
</dbReference>
<dbReference type="InterPro" id="IPR009060">
    <property type="entry name" value="UBA-like_sf"/>
</dbReference>
<dbReference type="InterPro" id="IPR036249">
    <property type="entry name" value="Thioredoxin-like_sf"/>
</dbReference>
<evidence type="ECO:0000259" key="2">
    <source>
        <dbReference type="SMART" id="SM00594"/>
    </source>
</evidence>
<dbReference type="RefSeq" id="XP_006823437.1">
    <property type="nucleotide sequence ID" value="XM_006823374.1"/>
</dbReference>
<feature type="domain" description="UAS" evidence="2">
    <location>
        <begin position="91"/>
        <end position="213"/>
    </location>
</feature>
<feature type="region of interest" description="Disordered" evidence="1">
    <location>
        <begin position="275"/>
        <end position="442"/>
    </location>
</feature>
<reference evidence="4" key="1">
    <citation type="submission" date="2025-08" db="UniProtKB">
        <authorList>
            <consortium name="RefSeq"/>
        </authorList>
    </citation>
    <scope>IDENTIFICATION</scope>
    <source>
        <tissue evidence="4">Testes</tissue>
    </source>
</reference>
<dbReference type="Gene3D" id="3.40.30.10">
    <property type="entry name" value="Glutaredoxin"/>
    <property type="match status" value="1"/>
</dbReference>
<gene>
    <name evidence="4" type="primary">LOC102808480</name>
</gene>
<proteinExistence type="predicted"/>
<dbReference type="SMART" id="SM00594">
    <property type="entry name" value="UAS"/>
    <property type="match status" value="1"/>
</dbReference>
<feature type="non-terminal residue" evidence="4">
    <location>
        <position position="442"/>
    </location>
</feature>
<feature type="compositionally biased region" description="Basic and acidic residues" evidence="1">
    <location>
        <begin position="355"/>
        <end position="379"/>
    </location>
</feature>
<dbReference type="GeneID" id="102808480"/>
<accession>A0ABM0MTU6</accession>
<dbReference type="PANTHER" id="PTHR23322:SF6">
    <property type="entry name" value="UBX DOMAIN-CONTAINING PROTEIN 7"/>
    <property type="match status" value="1"/>
</dbReference>
<dbReference type="SUPFAM" id="SSF52833">
    <property type="entry name" value="Thioredoxin-like"/>
    <property type="match status" value="1"/>
</dbReference>
<feature type="compositionally biased region" description="Polar residues" evidence="1">
    <location>
        <begin position="433"/>
        <end position="442"/>
    </location>
</feature>
<dbReference type="PANTHER" id="PTHR23322">
    <property type="entry name" value="FAS-ASSOCIATED PROTEIN"/>
    <property type="match status" value="1"/>
</dbReference>
<dbReference type="Pfam" id="PF14555">
    <property type="entry name" value="UBA_4"/>
    <property type="match status" value="1"/>
</dbReference>
<feature type="compositionally biased region" description="Acidic residues" evidence="1">
    <location>
        <begin position="393"/>
        <end position="415"/>
    </location>
</feature>
<feature type="compositionally biased region" description="Low complexity" evidence="1">
    <location>
        <begin position="292"/>
        <end position="309"/>
    </location>
</feature>